<accession>A0A4Q1C4P9</accession>
<dbReference type="EMBL" id="SDHX01000002">
    <property type="protein sequence ID" value="RXK53360.1"/>
    <property type="molecule type" value="Genomic_DNA"/>
</dbReference>
<comment type="caution">
    <text evidence="3">The sequence shown here is derived from an EMBL/GenBank/DDBJ whole genome shotgun (WGS) entry which is preliminary data.</text>
</comment>
<feature type="signal peptide" evidence="2">
    <location>
        <begin position="1"/>
        <end position="21"/>
    </location>
</feature>
<keyword evidence="4" id="KW-1185">Reference proteome</keyword>
<evidence type="ECO:0000256" key="2">
    <source>
        <dbReference type="SAM" id="SignalP"/>
    </source>
</evidence>
<dbReference type="InterPro" id="IPR028994">
    <property type="entry name" value="Integrin_alpha_N"/>
</dbReference>
<gene>
    <name evidence="3" type="ORF">ESB00_16840</name>
</gene>
<dbReference type="PROSITE" id="PS51257">
    <property type="entry name" value="PROKAR_LIPOPROTEIN"/>
    <property type="match status" value="1"/>
</dbReference>
<organism evidence="3 4">
    <name type="scientific">Oleiharenicola lentus</name>
    <dbReference type="NCBI Taxonomy" id="2508720"/>
    <lineage>
        <taxon>Bacteria</taxon>
        <taxon>Pseudomonadati</taxon>
        <taxon>Verrucomicrobiota</taxon>
        <taxon>Opitutia</taxon>
        <taxon>Opitutales</taxon>
        <taxon>Opitutaceae</taxon>
        <taxon>Oleiharenicola</taxon>
    </lineage>
</organism>
<protein>
    <submittedName>
        <fullName evidence="3">VCBS repeat-containing protein</fullName>
    </submittedName>
</protein>
<evidence type="ECO:0000313" key="3">
    <source>
        <dbReference type="EMBL" id="RXK53360.1"/>
    </source>
</evidence>
<dbReference type="PANTHER" id="PTHR44103">
    <property type="entry name" value="PROPROTEIN CONVERTASE P"/>
    <property type="match status" value="1"/>
</dbReference>
<dbReference type="OrthoDB" id="9816589at2"/>
<evidence type="ECO:0000256" key="1">
    <source>
        <dbReference type="ARBA" id="ARBA00022729"/>
    </source>
</evidence>
<dbReference type="RefSeq" id="WP_129048950.1">
    <property type="nucleotide sequence ID" value="NZ_SDHX01000002.1"/>
</dbReference>
<dbReference type="PANTHER" id="PTHR44103:SF1">
    <property type="entry name" value="PROPROTEIN CONVERTASE P"/>
    <property type="match status" value="1"/>
</dbReference>
<dbReference type="AlphaFoldDB" id="A0A4Q1C4P9"/>
<proteinExistence type="predicted"/>
<dbReference type="Pfam" id="PF13517">
    <property type="entry name" value="FG-GAP_3"/>
    <property type="match status" value="2"/>
</dbReference>
<reference evidence="3 4" key="1">
    <citation type="submission" date="2019-01" db="EMBL/GenBank/DDBJ databases">
        <title>Lacunisphaera sp. strain TWA-58.</title>
        <authorList>
            <person name="Chen W.-M."/>
        </authorList>
    </citation>
    <scope>NUCLEOTIDE SEQUENCE [LARGE SCALE GENOMIC DNA]</scope>
    <source>
        <strain evidence="3 4">TWA-58</strain>
    </source>
</reference>
<name>A0A4Q1C4P9_9BACT</name>
<dbReference type="SUPFAM" id="SSF69318">
    <property type="entry name" value="Integrin alpha N-terminal domain"/>
    <property type="match status" value="1"/>
</dbReference>
<dbReference type="Gene3D" id="2.130.10.130">
    <property type="entry name" value="Integrin alpha, N-terminal"/>
    <property type="match status" value="2"/>
</dbReference>
<dbReference type="InterPro" id="IPR013517">
    <property type="entry name" value="FG-GAP"/>
</dbReference>
<sequence length="418" mass="45034">MRMSLLLPLLGAVLLAGCAPASRPAPPAAALPPAPVLVAEAIGEPAVDRPLVAHVNAIDLDADGRLDVIACDVRAGRVVWLRQVERGRFEETVLAEGLGAPVRTEVADLDGDGRREILVACMGVVYPNNDRIGSIVVLIADGNGGYTKRVLADRLARVTDVRVGDLNADGRADLAVAQFGYDDGEVQWFEQRPDGSFQPHGLLSLPGAINIVIEDFDGDRDPDLAALISQNTEEVILWQNDGRGRFTPVTLFGSTNEDFGSSGLIATDLNRDGRPDLLFTNGDGFDYAEPGSRPSHGVQWIENLGSGQFRLHRLGDWPGAYSPVAVDYDGDGDRDVLIVSCFQDWVRSPRASLVLFRNDGRMNFTAEPLALAPTHLVTLAAGDFDGDGRPGLVTGGFHAYPPYDRMSRISRWRPVPAP</sequence>
<dbReference type="Proteomes" id="UP000290218">
    <property type="component" value="Unassembled WGS sequence"/>
</dbReference>
<keyword evidence="1 2" id="KW-0732">Signal</keyword>
<evidence type="ECO:0000313" key="4">
    <source>
        <dbReference type="Proteomes" id="UP000290218"/>
    </source>
</evidence>
<feature type="chain" id="PRO_5020377551" evidence="2">
    <location>
        <begin position="22"/>
        <end position="418"/>
    </location>
</feature>